<keyword evidence="1" id="KW-0378">Hydrolase</keyword>
<proteinExistence type="predicted"/>
<dbReference type="GO" id="GO:0004519">
    <property type="term" value="F:endonuclease activity"/>
    <property type="evidence" value="ECO:0007669"/>
    <property type="project" value="UniProtKB-KW"/>
</dbReference>
<reference evidence="1 2" key="1">
    <citation type="journal article" date="2019" name="Biocontrol Sci. Technol.">
        <title>Pseudomonas putida strain B2017 produced as technical grade active ingredient controls fungal and bacterial crop diseases.</title>
        <authorList>
            <person name="Oliver C."/>
            <person name="Hernandez I."/>
            <person name="Caminal M."/>
            <person name="Lara J.M."/>
            <person name="Fernandez C."/>
        </authorList>
    </citation>
    <scope>NUCLEOTIDE SEQUENCE [LARGE SCALE GENOMIC DNA]</scope>
    <source>
        <strain evidence="1 2">B2017</strain>
    </source>
</reference>
<comment type="caution">
    <text evidence="1">The sequence shown here is derived from an EMBL/GenBank/DDBJ whole genome shotgun (WGS) entry which is preliminary data.</text>
</comment>
<keyword evidence="1" id="KW-0540">Nuclease</keyword>
<dbReference type="RefSeq" id="WP_143999462.1">
    <property type="nucleotide sequence ID" value="NZ_QWEF01000001.1"/>
</dbReference>
<dbReference type="Proteomes" id="UP001165882">
    <property type="component" value="Unassembled WGS sequence"/>
</dbReference>
<accession>A0ABY3CZE5</accession>
<keyword evidence="1" id="KW-0255">Endonuclease</keyword>
<name>A0ABY3CZE5_9PSED</name>
<sequence>MTSFTYTLEEHLDIARALGVRESPKPAPTEIWNSPHVEQVKARFKNHKRAEQGERCCYCQRNILGEFSMVLDIEHVLPKSIFNHCIFDLPNLAVSCRKCNMKFKRARVDFLKQDLSRLPKMEKSQLFKKEHYKFAHPNLDSVYDHLRIQSVLDGPETIFRYRILTEVGRYTYEFFQLKEFETESMNRAQGLPPPRSESLHDQIKAIEREIYG</sequence>
<gene>
    <name evidence="1" type="ORF">DZA28_01745</name>
</gene>
<dbReference type="EMBL" id="QWEF01000001">
    <property type="protein sequence ID" value="TRZ58741.1"/>
    <property type="molecule type" value="Genomic_DNA"/>
</dbReference>
<evidence type="ECO:0000313" key="1">
    <source>
        <dbReference type="EMBL" id="TRZ58741.1"/>
    </source>
</evidence>
<protein>
    <submittedName>
        <fullName evidence="1">HNH endonuclease</fullName>
    </submittedName>
</protein>
<evidence type="ECO:0000313" key="2">
    <source>
        <dbReference type="Proteomes" id="UP001165882"/>
    </source>
</evidence>
<keyword evidence="2" id="KW-1185">Reference proteome</keyword>
<dbReference type="Gene3D" id="1.10.30.50">
    <property type="match status" value="1"/>
</dbReference>
<organism evidence="1 2">
    <name type="scientific">Pseudomonas alloputida</name>
    <dbReference type="NCBI Taxonomy" id="1940621"/>
    <lineage>
        <taxon>Bacteria</taxon>
        <taxon>Pseudomonadati</taxon>
        <taxon>Pseudomonadota</taxon>
        <taxon>Gammaproteobacteria</taxon>
        <taxon>Pseudomonadales</taxon>
        <taxon>Pseudomonadaceae</taxon>
        <taxon>Pseudomonas</taxon>
    </lineage>
</organism>